<dbReference type="InterPro" id="IPR050281">
    <property type="entry name" value="Flavin_monoamine_oxidase"/>
</dbReference>
<reference evidence="2 3" key="1">
    <citation type="submission" date="2020-01" db="EMBL/GenBank/DDBJ databases">
        <title>Identification and distribution of gene clusters putatively required for synthesis of sphingolipid metabolism inhibitors in phylogenetically diverse species of the filamentous fungus Fusarium.</title>
        <authorList>
            <person name="Kim H.-S."/>
            <person name="Busman M."/>
            <person name="Brown D.W."/>
            <person name="Divon H."/>
            <person name="Uhlig S."/>
            <person name="Proctor R.H."/>
        </authorList>
    </citation>
    <scope>NUCLEOTIDE SEQUENCE [LARGE SCALE GENOMIC DNA]</scope>
    <source>
        <strain evidence="2 3">NRRL 20459</strain>
    </source>
</reference>
<evidence type="ECO:0000259" key="1">
    <source>
        <dbReference type="Pfam" id="PF01593"/>
    </source>
</evidence>
<dbReference type="Pfam" id="PF01593">
    <property type="entry name" value="Amino_oxidase"/>
    <property type="match status" value="1"/>
</dbReference>
<dbReference type="Gene3D" id="1.20.1440.240">
    <property type="match status" value="1"/>
</dbReference>
<keyword evidence="3" id="KW-1185">Reference proteome</keyword>
<feature type="domain" description="Amine oxidase" evidence="1">
    <location>
        <begin position="185"/>
        <end position="659"/>
    </location>
</feature>
<sequence length="688" mass="77148">MRFYQVSLHTLALGAVGSCAYTRAGKSVAFLAPQKVEQGSPQNVLIEYFGQVDGELSVVYGSCDGTPAPSDATHQIGTTHVGRHPLAKRHEQWENQRPATLVWVTPSDVTDGCFHAFLDNKPIGRSEKIEVTKRLSRRQRKTFADVADPMGPWFDGVAYLEAKQPDDRFVAATKNNTFGILGGGISGLAAGLMLDSVGVHNWKILESSDRIGGRIMTSYLNNSSPEEGQYSELGPMRFPVEITDEDTNTTFPIMDQRMVFQLADVLNKINAGNKKLQVDFIDWIQSSPNTPVTTTKRRPDGTFPGKTEVENDPAYAESVHYSNETAAEEAIKALEDFKGIDKERIKFYATNVFQAHKEAVETGMFDFSEVEYLRHVIKTDLNTTDEVTPSSVVWPMWEYETIYFFASRWATIKGGLSRLPAAFGPIVADRIQFGTKVNGIKYHKNKTLSVTWKETGSNPFKAPTNTENFDYVLNSVPFNLLKFWSLPPYSSLMRRAIDRTVFGGAAKIAIQYKTRWWEHLERPIFGGCGRVLSPLIGQICFPSYDINSTGPGVIMASYISDYDATVACVMSEEEHIAYIQKSLTEMYGDVVEENWTGNYERQCWEHNEHHAGAFALPIVPQQQLYLPAFFHTEFNTVFIGEHTSIAHSWVFSALESAARGTVQLLLDMGLVDEAKQVTNTWMARWIHL</sequence>
<proteinExistence type="predicted"/>
<dbReference type="GO" id="GO:0009063">
    <property type="term" value="P:amino acid catabolic process"/>
    <property type="evidence" value="ECO:0007669"/>
    <property type="project" value="TreeGrafter"/>
</dbReference>
<organism evidence="2 3">
    <name type="scientific">Fusarium albosuccineum</name>
    <dbReference type="NCBI Taxonomy" id="1237068"/>
    <lineage>
        <taxon>Eukaryota</taxon>
        <taxon>Fungi</taxon>
        <taxon>Dikarya</taxon>
        <taxon>Ascomycota</taxon>
        <taxon>Pezizomycotina</taxon>
        <taxon>Sordariomycetes</taxon>
        <taxon>Hypocreomycetidae</taxon>
        <taxon>Hypocreales</taxon>
        <taxon>Nectriaceae</taxon>
        <taxon>Fusarium</taxon>
        <taxon>Fusarium decemcellulare species complex</taxon>
    </lineage>
</organism>
<gene>
    <name evidence="2" type="ORF">FALBO_16292</name>
</gene>
<dbReference type="InterPro" id="IPR002937">
    <property type="entry name" value="Amino_oxidase"/>
</dbReference>
<dbReference type="SUPFAM" id="SSF54373">
    <property type="entry name" value="FAD-linked reductases, C-terminal domain"/>
    <property type="match status" value="1"/>
</dbReference>
<dbReference type="GO" id="GO:0001716">
    <property type="term" value="F:L-amino-acid oxidase activity"/>
    <property type="evidence" value="ECO:0007669"/>
    <property type="project" value="TreeGrafter"/>
</dbReference>
<dbReference type="PROSITE" id="PS51257">
    <property type="entry name" value="PROKAR_LIPOPROTEIN"/>
    <property type="match status" value="1"/>
</dbReference>
<dbReference type="EMBL" id="JAADYS010003030">
    <property type="protein sequence ID" value="KAF4451642.1"/>
    <property type="molecule type" value="Genomic_DNA"/>
</dbReference>
<protein>
    <submittedName>
        <fullName evidence="2">L-amino-acid oxidase</fullName>
    </submittedName>
</protein>
<dbReference type="Gene3D" id="3.90.660.10">
    <property type="match status" value="1"/>
</dbReference>
<dbReference type="Proteomes" id="UP000554235">
    <property type="component" value="Unassembled WGS sequence"/>
</dbReference>
<evidence type="ECO:0000313" key="2">
    <source>
        <dbReference type="EMBL" id="KAF4451642.1"/>
    </source>
</evidence>
<dbReference type="InterPro" id="IPR036188">
    <property type="entry name" value="FAD/NAD-bd_sf"/>
</dbReference>
<name>A0A8H4KI58_9HYPO</name>
<dbReference type="PANTHER" id="PTHR10742">
    <property type="entry name" value="FLAVIN MONOAMINE OXIDASE"/>
    <property type="match status" value="1"/>
</dbReference>
<accession>A0A8H4KI58</accession>
<dbReference type="OrthoDB" id="7777654at2759"/>
<evidence type="ECO:0000313" key="3">
    <source>
        <dbReference type="Proteomes" id="UP000554235"/>
    </source>
</evidence>
<comment type="caution">
    <text evidence="2">The sequence shown here is derived from an EMBL/GenBank/DDBJ whole genome shotgun (WGS) entry which is preliminary data.</text>
</comment>
<dbReference type="AlphaFoldDB" id="A0A8H4KI58"/>
<dbReference type="PANTHER" id="PTHR10742:SF342">
    <property type="entry name" value="AMINE OXIDASE"/>
    <property type="match status" value="1"/>
</dbReference>
<dbReference type="SUPFAM" id="SSF51905">
    <property type="entry name" value="FAD/NAD(P)-binding domain"/>
    <property type="match status" value="1"/>
</dbReference>
<dbReference type="Gene3D" id="3.50.50.60">
    <property type="entry name" value="FAD/NAD(P)-binding domain"/>
    <property type="match status" value="1"/>
</dbReference>